<dbReference type="InterPro" id="IPR003115">
    <property type="entry name" value="ParB_N"/>
</dbReference>
<keyword evidence="3" id="KW-1185">Reference proteome</keyword>
<dbReference type="GO" id="GO:0071453">
    <property type="term" value="P:cellular response to oxygen levels"/>
    <property type="evidence" value="ECO:0007669"/>
    <property type="project" value="TreeGrafter"/>
</dbReference>
<name>A0A5M6IUF3_9PROT</name>
<dbReference type="Proteomes" id="UP000325255">
    <property type="component" value="Unassembled WGS sequence"/>
</dbReference>
<gene>
    <name evidence="2" type="ORF">F1189_12280</name>
</gene>
<evidence type="ECO:0000313" key="3">
    <source>
        <dbReference type="Proteomes" id="UP000325255"/>
    </source>
</evidence>
<evidence type="ECO:0000259" key="1">
    <source>
        <dbReference type="SMART" id="SM00470"/>
    </source>
</evidence>
<dbReference type="Pfam" id="PF02195">
    <property type="entry name" value="ParB_N"/>
    <property type="match status" value="1"/>
</dbReference>
<protein>
    <submittedName>
        <fullName evidence="2">ParB-like nuclease domain-containing protein</fullName>
    </submittedName>
</protein>
<comment type="caution">
    <text evidence="2">The sequence shown here is derived from an EMBL/GenBank/DDBJ whole genome shotgun (WGS) entry which is preliminary data.</text>
</comment>
<dbReference type="Gene3D" id="3.90.1530.10">
    <property type="entry name" value="Conserved hypothetical protein from pyrococcus furiosus pfu- 392566-001, ParB domain"/>
    <property type="match status" value="1"/>
</dbReference>
<dbReference type="AlphaFoldDB" id="A0A5M6IUF3"/>
<feature type="domain" description="ParB-like N-terminal" evidence="1">
    <location>
        <begin position="26"/>
        <end position="124"/>
    </location>
</feature>
<dbReference type="PANTHER" id="PTHR30083:SF1">
    <property type="entry name" value="TRANSCRIPTIONAL REGULATOR"/>
    <property type="match status" value="1"/>
</dbReference>
<dbReference type="CDD" id="cd16397">
    <property type="entry name" value="IbrB_like"/>
    <property type="match status" value="1"/>
</dbReference>
<accession>A0A5M6IUF3</accession>
<dbReference type="InterPro" id="IPR036086">
    <property type="entry name" value="ParB/Sulfiredoxin_sf"/>
</dbReference>
<dbReference type="SUPFAM" id="SSF110849">
    <property type="entry name" value="ParB/Sulfiredoxin"/>
    <property type="match status" value="1"/>
</dbReference>
<organism evidence="2 3">
    <name type="scientific">Rhodovastum atsumiense</name>
    <dbReference type="NCBI Taxonomy" id="504468"/>
    <lineage>
        <taxon>Bacteria</taxon>
        <taxon>Pseudomonadati</taxon>
        <taxon>Pseudomonadota</taxon>
        <taxon>Alphaproteobacteria</taxon>
        <taxon>Acetobacterales</taxon>
        <taxon>Acetobacteraceae</taxon>
        <taxon>Rhodovastum</taxon>
    </lineage>
</organism>
<dbReference type="OrthoDB" id="4536617at2"/>
<sequence>MDAVNEIRLALHEHSPMRSEPVDCVIWVRQDAVHANDYNPNSVAPPEMRLLQLSIQADGYTQPIVAMSEEDGRYEIVDGFHRNRVGREVGAVRKRVKGRLPIAVINAGRTSREDRMAATIRHNRARGKHSVDTMADIVVDLHRRGWDQEKIGKELGMDADEVLRLRQTTGLAAAFADREFSKAWE</sequence>
<dbReference type="PANTHER" id="PTHR30083">
    <property type="entry name" value="TRANSCRIPTIONAL REGULATOR-RELATED"/>
    <property type="match status" value="1"/>
</dbReference>
<dbReference type="SMART" id="SM00470">
    <property type="entry name" value="ParB"/>
    <property type="match status" value="1"/>
</dbReference>
<dbReference type="EMBL" id="VWPK01000017">
    <property type="protein sequence ID" value="KAA5611902.1"/>
    <property type="molecule type" value="Genomic_DNA"/>
</dbReference>
<evidence type="ECO:0000313" key="2">
    <source>
        <dbReference type="EMBL" id="KAA5611902.1"/>
    </source>
</evidence>
<proteinExistence type="predicted"/>
<reference evidence="2 3" key="1">
    <citation type="submission" date="2019-09" db="EMBL/GenBank/DDBJ databases">
        <title>Genome sequence of Rhodovastum atsumiense, a diverse member of the Acetobacteraceae family of non-sulfur purple photosynthetic bacteria.</title>
        <authorList>
            <person name="Meyer T."/>
            <person name="Kyndt J."/>
        </authorList>
    </citation>
    <scope>NUCLEOTIDE SEQUENCE [LARGE SCALE GENOMIC DNA]</scope>
    <source>
        <strain evidence="2 3">DSM 21279</strain>
    </source>
</reference>